<evidence type="ECO:0000256" key="5">
    <source>
        <dbReference type="ARBA" id="ARBA00038268"/>
    </source>
</evidence>
<dbReference type="GO" id="GO:0005783">
    <property type="term" value="C:endoplasmic reticulum"/>
    <property type="evidence" value="ECO:0007669"/>
    <property type="project" value="TreeGrafter"/>
</dbReference>
<feature type="transmembrane region" description="Helical" evidence="6">
    <location>
        <begin position="122"/>
        <end position="152"/>
    </location>
</feature>
<evidence type="ECO:0000313" key="8">
    <source>
        <dbReference type="Proteomes" id="UP000494206"/>
    </source>
</evidence>
<dbReference type="OrthoDB" id="420606at2759"/>
<dbReference type="EMBL" id="CADEPM010000005">
    <property type="protein sequence ID" value="CAB3406746.1"/>
    <property type="molecule type" value="Genomic_DNA"/>
</dbReference>
<evidence type="ECO:0008006" key="9">
    <source>
        <dbReference type="Google" id="ProtNLM"/>
    </source>
</evidence>
<keyword evidence="2 6" id="KW-0812">Transmembrane</keyword>
<proteinExistence type="inferred from homology"/>
<organism evidence="7 8">
    <name type="scientific">Caenorhabditis bovis</name>
    <dbReference type="NCBI Taxonomy" id="2654633"/>
    <lineage>
        <taxon>Eukaryota</taxon>
        <taxon>Metazoa</taxon>
        <taxon>Ecdysozoa</taxon>
        <taxon>Nematoda</taxon>
        <taxon>Chromadorea</taxon>
        <taxon>Rhabditida</taxon>
        <taxon>Rhabditina</taxon>
        <taxon>Rhabditomorpha</taxon>
        <taxon>Rhabditoidea</taxon>
        <taxon>Rhabditidae</taxon>
        <taxon>Peloderinae</taxon>
        <taxon>Caenorhabditis</taxon>
    </lineage>
</organism>
<evidence type="ECO:0000256" key="3">
    <source>
        <dbReference type="ARBA" id="ARBA00022989"/>
    </source>
</evidence>
<comment type="similarity">
    <text evidence="5">Belongs to the membrane-bound acyltransferase family. HHAT subfamily.</text>
</comment>
<dbReference type="InterPro" id="IPR004299">
    <property type="entry name" value="MBOAT_fam"/>
</dbReference>
<feature type="transmembrane region" description="Helical" evidence="6">
    <location>
        <begin position="98"/>
        <end position="116"/>
    </location>
</feature>
<sequence length="513" mass="59453">MKASIAGPLPRVERVLAWLVWCTHSAAAFLIAIAVCNGRLHTWIQHWLRESSYHPNFKMDLSDMEWAYYRGTICHLVFDYSLNSIGLYLIRKYLKPPYSYYAIIAFGFILQIHMGSLKCVGVLYAFAALVTILTNFCRHYAICWIICISFIVKAYQYAPFSLGNAIYYREFNIYLYGAIKIISANLFLCSNPKLGFKDVWLQTLLYYAYLPYSITLIVTFSDFKSQFQLWEVSSGIARSWREFAKAALRLIFWFFVFEAMLHFIYVNAIFNSPISIINSLNIYEACSVAYIVGQFFHLKYVVIFGVPAFFAFLDGMRPPPPPICISRVSLYSRMWRYFDNGLYQFLKHHVYIPVMSKPLPRFLSVLRGLMAIAAVFSVVLAWHGTKRHYLFWVSLSAFELITERIGSMIWRTEFVQNVRKNIGENWCRRIIATLMLLTVTPGIFGVFFFLGQEGVGESIFKNAVIQGFLDVINFNITIKPLSTGFGFLHILTLGYFFNNVCLDLEYFKLNKKD</sequence>
<keyword evidence="3 6" id="KW-1133">Transmembrane helix</keyword>
<gene>
    <name evidence="7" type="ORF">CBOVIS_LOCUS8773</name>
</gene>
<dbReference type="AlphaFoldDB" id="A0A8S1F3N9"/>
<accession>A0A8S1F3N9</accession>
<evidence type="ECO:0000256" key="4">
    <source>
        <dbReference type="ARBA" id="ARBA00023136"/>
    </source>
</evidence>
<dbReference type="Proteomes" id="UP000494206">
    <property type="component" value="Unassembled WGS sequence"/>
</dbReference>
<reference evidence="7 8" key="1">
    <citation type="submission" date="2020-04" db="EMBL/GenBank/DDBJ databases">
        <authorList>
            <person name="Laetsch R D."/>
            <person name="Stevens L."/>
            <person name="Kumar S."/>
            <person name="Blaxter L. M."/>
        </authorList>
    </citation>
    <scope>NUCLEOTIDE SEQUENCE [LARGE SCALE GENOMIC DNA]</scope>
</reference>
<evidence type="ECO:0000256" key="2">
    <source>
        <dbReference type="ARBA" id="ARBA00022692"/>
    </source>
</evidence>
<dbReference type="PANTHER" id="PTHR13285:SF18">
    <property type="entry name" value="PROTEIN-CYSTEINE N-PALMITOYLTRANSFERASE RASP"/>
    <property type="match status" value="1"/>
</dbReference>
<evidence type="ECO:0000256" key="1">
    <source>
        <dbReference type="ARBA" id="ARBA00004141"/>
    </source>
</evidence>
<keyword evidence="4 6" id="KW-0472">Membrane</keyword>
<dbReference type="PANTHER" id="PTHR13285">
    <property type="entry name" value="ACYLTRANSFERASE"/>
    <property type="match status" value="1"/>
</dbReference>
<feature type="transmembrane region" description="Helical" evidence="6">
    <location>
        <begin position="246"/>
        <end position="268"/>
    </location>
</feature>
<evidence type="ECO:0000256" key="6">
    <source>
        <dbReference type="SAM" id="Phobius"/>
    </source>
</evidence>
<feature type="transmembrane region" description="Helical" evidence="6">
    <location>
        <begin position="487"/>
        <end position="507"/>
    </location>
</feature>
<feature type="transmembrane region" description="Helical" evidence="6">
    <location>
        <begin position="365"/>
        <end position="383"/>
    </location>
</feature>
<evidence type="ECO:0000313" key="7">
    <source>
        <dbReference type="EMBL" id="CAB3406746.1"/>
    </source>
</evidence>
<feature type="transmembrane region" description="Helical" evidence="6">
    <location>
        <begin position="430"/>
        <end position="450"/>
    </location>
</feature>
<comment type="caution">
    <text evidence="7">The sequence shown here is derived from an EMBL/GenBank/DDBJ whole genome shotgun (WGS) entry which is preliminary data.</text>
</comment>
<comment type="subcellular location">
    <subcellularLocation>
        <location evidence="1">Membrane</location>
        <topology evidence="1">Multi-pass membrane protein</topology>
    </subcellularLocation>
</comment>
<protein>
    <recommendedName>
        <fullName evidence="9">MBOAT family protein</fullName>
    </recommendedName>
</protein>
<dbReference type="Pfam" id="PF03062">
    <property type="entry name" value="MBOAT"/>
    <property type="match status" value="1"/>
</dbReference>
<dbReference type="GO" id="GO:0016409">
    <property type="term" value="F:palmitoyltransferase activity"/>
    <property type="evidence" value="ECO:0007669"/>
    <property type="project" value="TreeGrafter"/>
</dbReference>
<feature type="transmembrane region" description="Helical" evidence="6">
    <location>
        <begin position="173"/>
        <end position="194"/>
    </location>
</feature>
<dbReference type="InterPro" id="IPR051085">
    <property type="entry name" value="MB_O-acyltransferase"/>
</dbReference>
<feature type="transmembrane region" description="Helical" evidence="6">
    <location>
        <begin position="206"/>
        <end position="225"/>
    </location>
</feature>
<feature type="transmembrane region" description="Helical" evidence="6">
    <location>
        <begin position="15"/>
        <end position="36"/>
    </location>
</feature>
<feature type="transmembrane region" description="Helical" evidence="6">
    <location>
        <begin position="288"/>
        <end position="313"/>
    </location>
</feature>
<name>A0A8S1F3N9_9PELO</name>
<keyword evidence="8" id="KW-1185">Reference proteome</keyword>
<dbReference type="GO" id="GO:0016020">
    <property type="term" value="C:membrane"/>
    <property type="evidence" value="ECO:0007669"/>
    <property type="project" value="UniProtKB-SubCell"/>
</dbReference>